<organism evidence="1 2">
    <name type="scientific">Acidithiobacillus ferruginosus</name>
    <dbReference type="NCBI Taxonomy" id="3063951"/>
    <lineage>
        <taxon>Bacteria</taxon>
        <taxon>Pseudomonadati</taxon>
        <taxon>Pseudomonadota</taxon>
        <taxon>Acidithiobacillia</taxon>
        <taxon>Acidithiobacillales</taxon>
        <taxon>Acidithiobacillaceae</taxon>
        <taxon>Acidithiobacillus</taxon>
    </lineage>
</organism>
<sequence length="107" mass="12670">MPFPCLLVITPETNPAPSADPVYDMDRWRVLEWQKVQPEEGVYRYYRLTLQQNLWGEWELVKSWGRIGQRPTRVVRQSISSPDMAETIAADVDKQRRQRGYLYCIKP</sequence>
<gene>
    <name evidence="1" type="ORF">HF292_009990</name>
</gene>
<evidence type="ECO:0000313" key="2">
    <source>
        <dbReference type="Proteomes" id="UP001196097"/>
    </source>
</evidence>
<protein>
    <submittedName>
        <fullName evidence="1">WGR domain-containing protein</fullName>
    </submittedName>
</protein>
<dbReference type="EMBL" id="CP130946">
    <property type="protein sequence ID" value="XRP72138.1"/>
    <property type="molecule type" value="Genomic_DNA"/>
</dbReference>
<reference evidence="1 2" key="1">
    <citation type="journal article" date="2021" name="ISME J.">
        <title>Genomic evolution of the class Acidithiobacillia: deep-branching Proteobacteria living in extreme acidic conditions.</title>
        <authorList>
            <person name="Moya-Beltran A."/>
            <person name="Beard S."/>
            <person name="Rojas-Villalobos C."/>
            <person name="Issotta F."/>
            <person name="Gallardo Y."/>
            <person name="Ulloa R."/>
            <person name="Giaveno A."/>
            <person name="Degli Esposti M."/>
            <person name="Johnson D.B."/>
            <person name="Quatrini R."/>
        </authorList>
    </citation>
    <scope>NUCLEOTIDE SEQUENCE [LARGE SCALE GENOMIC DNA]</scope>
    <source>
        <strain evidence="1 2">CF3</strain>
    </source>
</reference>
<name>A0ACD5IEI3_9PROT</name>
<proteinExistence type="predicted"/>
<keyword evidence="2" id="KW-1185">Reference proteome</keyword>
<dbReference type="Proteomes" id="UP001196097">
    <property type="component" value="Chromosome"/>
</dbReference>
<accession>A0ACD5IEI3</accession>
<evidence type="ECO:0000313" key="1">
    <source>
        <dbReference type="EMBL" id="XRP72138.1"/>
    </source>
</evidence>